<dbReference type="PANTHER" id="PTHR48475">
    <property type="entry name" value="RIBONUCLEASE H"/>
    <property type="match status" value="1"/>
</dbReference>
<sequence length="172" mass="19482">MLISHFDNVSIKFIPRMDNGKANYLAQLASDIREFVSGGRDQIFVQTLSPLIDRMKQVVEVCVIEGDVEDWRAPLVKYLQNPSGDADHTTKFRARNYVLLDETLFKRRPDGLLFKCLGGKETLQAMAEVHEGICGAHQAGPSMRWILHRYGYYWQTIGPDCASFSKGCEACH</sequence>
<evidence type="ECO:0008006" key="3">
    <source>
        <dbReference type="Google" id="ProtNLM"/>
    </source>
</evidence>
<dbReference type="Gene3D" id="1.10.340.70">
    <property type="match status" value="1"/>
</dbReference>
<keyword evidence="2" id="KW-1185">Reference proteome</keyword>
<accession>A0AAV2FYB0</accession>
<dbReference type="Proteomes" id="UP001497516">
    <property type="component" value="Chromosome 7"/>
</dbReference>
<evidence type="ECO:0000313" key="2">
    <source>
        <dbReference type="Proteomes" id="UP001497516"/>
    </source>
</evidence>
<dbReference type="EMBL" id="OZ034820">
    <property type="protein sequence ID" value="CAL1403350.1"/>
    <property type="molecule type" value="Genomic_DNA"/>
</dbReference>
<dbReference type="AlphaFoldDB" id="A0AAV2FYB0"/>
<protein>
    <recommendedName>
        <fullName evidence="3">Integrase zinc-binding domain-containing protein</fullName>
    </recommendedName>
</protein>
<evidence type="ECO:0000313" key="1">
    <source>
        <dbReference type="EMBL" id="CAL1403350.1"/>
    </source>
</evidence>
<proteinExistence type="predicted"/>
<organism evidence="1 2">
    <name type="scientific">Linum trigynum</name>
    <dbReference type="NCBI Taxonomy" id="586398"/>
    <lineage>
        <taxon>Eukaryota</taxon>
        <taxon>Viridiplantae</taxon>
        <taxon>Streptophyta</taxon>
        <taxon>Embryophyta</taxon>
        <taxon>Tracheophyta</taxon>
        <taxon>Spermatophyta</taxon>
        <taxon>Magnoliopsida</taxon>
        <taxon>eudicotyledons</taxon>
        <taxon>Gunneridae</taxon>
        <taxon>Pentapetalae</taxon>
        <taxon>rosids</taxon>
        <taxon>fabids</taxon>
        <taxon>Malpighiales</taxon>
        <taxon>Linaceae</taxon>
        <taxon>Linum</taxon>
    </lineage>
</organism>
<gene>
    <name evidence="1" type="ORF">LTRI10_LOCUS43289</name>
</gene>
<reference evidence="1 2" key="1">
    <citation type="submission" date="2024-04" db="EMBL/GenBank/DDBJ databases">
        <authorList>
            <person name="Fracassetti M."/>
        </authorList>
    </citation>
    <scope>NUCLEOTIDE SEQUENCE [LARGE SCALE GENOMIC DNA]</scope>
</reference>
<dbReference type="PANTHER" id="PTHR48475:SF1">
    <property type="entry name" value="RNASE H TYPE-1 DOMAIN-CONTAINING PROTEIN"/>
    <property type="match status" value="1"/>
</dbReference>
<name>A0AAV2FYB0_9ROSI</name>